<dbReference type="AlphaFoldDB" id="A0AAV0BR83"/>
<sequence>MILTLGIIDTFPSVELILIGLVVSVLVVRRFSLLRIILILLNVVGLVSFIAYFPNALVFDRVSSTLVVGVLVILSNVRG</sequence>
<dbReference type="Proteomes" id="UP001153365">
    <property type="component" value="Unassembled WGS sequence"/>
</dbReference>
<feature type="transmembrane region" description="Helical" evidence="1">
    <location>
        <begin position="58"/>
        <end position="77"/>
    </location>
</feature>
<protein>
    <submittedName>
        <fullName evidence="2">Uncharacterized protein</fullName>
    </submittedName>
</protein>
<dbReference type="EMBL" id="CALTRL010006005">
    <property type="protein sequence ID" value="CAH7688703.1"/>
    <property type="molecule type" value="Genomic_DNA"/>
</dbReference>
<evidence type="ECO:0000256" key="1">
    <source>
        <dbReference type="SAM" id="Phobius"/>
    </source>
</evidence>
<organism evidence="2 3">
    <name type="scientific">Phakopsora pachyrhizi</name>
    <name type="common">Asian soybean rust disease fungus</name>
    <dbReference type="NCBI Taxonomy" id="170000"/>
    <lineage>
        <taxon>Eukaryota</taxon>
        <taxon>Fungi</taxon>
        <taxon>Dikarya</taxon>
        <taxon>Basidiomycota</taxon>
        <taxon>Pucciniomycotina</taxon>
        <taxon>Pucciniomycetes</taxon>
        <taxon>Pucciniales</taxon>
        <taxon>Phakopsoraceae</taxon>
        <taxon>Phakopsora</taxon>
    </lineage>
</organism>
<evidence type="ECO:0000313" key="3">
    <source>
        <dbReference type="Proteomes" id="UP001153365"/>
    </source>
</evidence>
<evidence type="ECO:0000313" key="2">
    <source>
        <dbReference type="EMBL" id="CAH7688703.1"/>
    </source>
</evidence>
<name>A0AAV0BR83_PHAPC</name>
<reference evidence="2" key="1">
    <citation type="submission" date="2022-06" db="EMBL/GenBank/DDBJ databases">
        <authorList>
            <consortium name="SYNGENTA / RWTH Aachen University"/>
        </authorList>
    </citation>
    <scope>NUCLEOTIDE SEQUENCE</scope>
</reference>
<gene>
    <name evidence="2" type="ORF">PPACK8108_LOCUS23702</name>
</gene>
<keyword evidence="1" id="KW-1133">Transmembrane helix</keyword>
<keyword evidence="1" id="KW-0812">Transmembrane</keyword>
<keyword evidence="1" id="KW-0472">Membrane</keyword>
<accession>A0AAV0BR83</accession>
<proteinExistence type="predicted"/>
<keyword evidence="3" id="KW-1185">Reference proteome</keyword>
<feature type="transmembrane region" description="Helical" evidence="1">
    <location>
        <begin position="33"/>
        <end position="52"/>
    </location>
</feature>
<comment type="caution">
    <text evidence="2">The sequence shown here is derived from an EMBL/GenBank/DDBJ whole genome shotgun (WGS) entry which is preliminary data.</text>
</comment>
<feature type="transmembrane region" description="Helical" evidence="1">
    <location>
        <begin position="6"/>
        <end position="28"/>
    </location>
</feature>